<keyword evidence="2" id="KW-1185">Reference proteome</keyword>
<reference evidence="1 2" key="1">
    <citation type="submission" date="2022-09" db="EMBL/GenBank/DDBJ databases">
        <title>The outer-membrane cytochrome OmcA is essential for infection of Shewanella oneidensis by a zebrafish-associated bacteriophage.</title>
        <authorList>
            <person name="Grenfell A.W."/>
            <person name="Intile P."/>
            <person name="Mcfarlane J."/>
            <person name="Leung D."/>
            <person name="Abdalla K."/>
            <person name="Wold M."/>
            <person name="Kees E."/>
            <person name="Gralnick J."/>
        </authorList>
    </citation>
    <scope>NUCLEOTIDE SEQUENCE [LARGE SCALE GENOMIC DNA]</scope>
    <source>
        <strain evidence="1 2">NF-5</strain>
    </source>
</reference>
<proteinExistence type="predicted"/>
<sequence>MEISYPKLDSDWVTTTYGASYNDNIRFPHGTIFYATRSDGSMRFAYVHNGKLYDAMGNEAESNGMSLITSLVDVNKRKVTWTCGQLKVVLPDSKAHVDSDYYRTNFKIRA</sequence>
<name>A0ABT6UHC8_9GAMM</name>
<gene>
    <name evidence="1" type="ORF">ODY93_19585</name>
</gene>
<comment type="caution">
    <text evidence="1">The sequence shown here is derived from an EMBL/GenBank/DDBJ whole genome shotgun (WGS) entry which is preliminary data.</text>
</comment>
<accession>A0ABT6UHC8</accession>
<dbReference type="EMBL" id="JAOTLW010000027">
    <property type="protein sequence ID" value="MDI5833791.1"/>
    <property type="molecule type" value="Genomic_DNA"/>
</dbReference>
<organism evidence="1 2">
    <name type="scientific">Shewanella xiamenensis</name>
    <dbReference type="NCBI Taxonomy" id="332186"/>
    <lineage>
        <taxon>Bacteria</taxon>
        <taxon>Pseudomonadati</taxon>
        <taxon>Pseudomonadota</taxon>
        <taxon>Gammaproteobacteria</taxon>
        <taxon>Alteromonadales</taxon>
        <taxon>Shewanellaceae</taxon>
        <taxon>Shewanella</taxon>
    </lineage>
</organism>
<dbReference type="RefSeq" id="WP_144344891.1">
    <property type="nucleotide sequence ID" value="NZ_CP092630.1"/>
</dbReference>
<evidence type="ECO:0000313" key="2">
    <source>
        <dbReference type="Proteomes" id="UP001159075"/>
    </source>
</evidence>
<protein>
    <submittedName>
        <fullName evidence="1">Uncharacterized protein</fullName>
    </submittedName>
</protein>
<evidence type="ECO:0000313" key="1">
    <source>
        <dbReference type="EMBL" id="MDI5833791.1"/>
    </source>
</evidence>
<dbReference type="Proteomes" id="UP001159075">
    <property type="component" value="Unassembled WGS sequence"/>
</dbReference>